<feature type="compositionally biased region" description="Polar residues" evidence="1">
    <location>
        <begin position="235"/>
        <end position="249"/>
    </location>
</feature>
<dbReference type="EMBL" id="CAMPGE010005261">
    <property type="protein sequence ID" value="CAI2364112.1"/>
    <property type="molecule type" value="Genomic_DNA"/>
</dbReference>
<protein>
    <submittedName>
        <fullName evidence="2">Uncharacterized protein</fullName>
    </submittedName>
</protein>
<comment type="caution">
    <text evidence="2">The sequence shown here is derived from an EMBL/GenBank/DDBJ whole genome shotgun (WGS) entry which is preliminary data.</text>
</comment>
<feature type="compositionally biased region" description="Low complexity" evidence="1">
    <location>
        <begin position="100"/>
        <end position="113"/>
    </location>
</feature>
<feature type="compositionally biased region" description="Basic and acidic residues" evidence="1">
    <location>
        <begin position="268"/>
        <end position="286"/>
    </location>
</feature>
<dbReference type="AlphaFoldDB" id="A0AAD1X9W7"/>
<accession>A0AAD1X9W7</accession>
<sequence length="436" mass="49684">MSDHNSGETSEIDEAQSRDKIVRKSRSEQLRDVITVPTDSPEEAQKDALEDSLGEDPSKVSVEAPEEAPTNDLADSGSDSSMPCLLSQESAPSSPEQTHSPVRSSSPSKSTTVIANPAHPPPPASPASAPPPPRSAPQPSQSNLSKEFTKSMNAHRREIKAMIQAAADDCRSGIHEIFGQGTRRIEPFCRRLIGSVNEIYRKIDSAFYSTTGFDLVAYSPCRSEENKDLDHFRTPSPSRHCPSSSNQVDNSRRPPDRREVFNNQIGESESRRRDESEERIPRRETTARQSSERGPPWRRFQFEKLLQTSLCKNAPRDQHSHVPRIGFFRALLDIIKNMIRAWNLSEYRNTEITDEQVYYLIFFSLRSSRLTLRILGHWVRENICIEESSFRRRRPRYWVITEFHEFLEMLIECIWEYVRATRCSPIPNVEEGQTGG</sequence>
<feature type="compositionally biased region" description="Basic and acidic residues" evidence="1">
    <location>
        <begin position="15"/>
        <end position="31"/>
    </location>
</feature>
<feature type="compositionally biased region" description="Polar residues" evidence="1">
    <location>
        <begin position="77"/>
        <end position="99"/>
    </location>
</feature>
<dbReference type="Proteomes" id="UP001295684">
    <property type="component" value="Unassembled WGS sequence"/>
</dbReference>
<evidence type="ECO:0000313" key="2">
    <source>
        <dbReference type="EMBL" id="CAI2364112.1"/>
    </source>
</evidence>
<feature type="compositionally biased region" description="Basic and acidic residues" evidence="1">
    <location>
        <begin position="250"/>
        <end position="260"/>
    </location>
</feature>
<name>A0AAD1X9W7_EUPCR</name>
<feature type="region of interest" description="Disordered" evidence="1">
    <location>
        <begin position="1"/>
        <end position="148"/>
    </location>
</feature>
<gene>
    <name evidence="2" type="ORF">ECRASSUSDP1_LOCUS5453</name>
</gene>
<reference evidence="2" key="1">
    <citation type="submission" date="2023-07" db="EMBL/GenBank/DDBJ databases">
        <authorList>
            <consortium name="AG Swart"/>
            <person name="Singh M."/>
            <person name="Singh A."/>
            <person name="Seah K."/>
            <person name="Emmerich C."/>
        </authorList>
    </citation>
    <scope>NUCLEOTIDE SEQUENCE</scope>
    <source>
        <strain evidence="2">DP1</strain>
    </source>
</reference>
<evidence type="ECO:0000313" key="3">
    <source>
        <dbReference type="Proteomes" id="UP001295684"/>
    </source>
</evidence>
<feature type="region of interest" description="Disordered" evidence="1">
    <location>
        <begin position="228"/>
        <end position="294"/>
    </location>
</feature>
<organism evidence="2 3">
    <name type="scientific">Euplotes crassus</name>
    <dbReference type="NCBI Taxonomy" id="5936"/>
    <lineage>
        <taxon>Eukaryota</taxon>
        <taxon>Sar</taxon>
        <taxon>Alveolata</taxon>
        <taxon>Ciliophora</taxon>
        <taxon>Intramacronucleata</taxon>
        <taxon>Spirotrichea</taxon>
        <taxon>Hypotrichia</taxon>
        <taxon>Euplotida</taxon>
        <taxon>Euplotidae</taxon>
        <taxon>Moneuplotes</taxon>
    </lineage>
</organism>
<proteinExistence type="predicted"/>
<keyword evidence="3" id="KW-1185">Reference proteome</keyword>
<feature type="compositionally biased region" description="Pro residues" evidence="1">
    <location>
        <begin position="118"/>
        <end position="136"/>
    </location>
</feature>
<evidence type="ECO:0000256" key="1">
    <source>
        <dbReference type="SAM" id="MobiDB-lite"/>
    </source>
</evidence>